<name>A0A915DYB6_9BILA</name>
<evidence type="ECO:0000256" key="4">
    <source>
        <dbReference type="ARBA" id="ARBA00022502"/>
    </source>
</evidence>
<keyword evidence="8 9" id="KW-0472">Membrane</keyword>
<dbReference type="GO" id="GO:0006506">
    <property type="term" value="P:GPI anchor biosynthetic process"/>
    <property type="evidence" value="ECO:0007669"/>
    <property type="project" value="UniProtKB-KW"/>
</dbReference>
<keyword evidence="4" id="KW-0337">GPI-anchor biosynthesis</keyword>
<comment type="similarity">
    <text evidence="3">Belongs to the PIGU family.</text>
</comment>
<proteinExistence type="inferred from homology"/>
<feature type="transmembrane region" description="Helical" evidence="9">
    <location>
        <begin position="152"/>
        <end position="178"/>
    </location>
</feature>
<feature type="transmembrane region" description="Helical" evidence="9">
    <location>
        <begin position="190"/>
        <end position="212"/>
    </location>
</feature>
<comment type="pathway">
    <text evidence="2">Glycolipid biosynthesis; glycosylphosphatidylinositol-anchor biosynthesis.</text>
</comment>
<evidence type="ECO:0000256" key="6">
    <source>
        <dbReference type="ARBA" id="ARBA00022824"/>
    </source>
</evidence>
<evidence type="ECO:0000256" key="3">
    <source>
        <dbReference type="ARBA" id="ARBA00010026"/>
    </source>
</evidence>
<feature type="transmembrane region" description="Helical" evidence="9">
    <location>
        <begin position="224"/>
        <end position="245"/>
    </location>
</feature>
<dbReference type="PANTHER" id="PTHR13121:SF0">
    <property type="entry name" value="PHOSPHATIDYLINOSITOL GLYCAN ANCHOR BIOSYNTHESIS CLASS U PROTEIN"/>
    <property type="match status" value="1"/>
</dbReference>
<evidence type="ECO:0000256" key="1">
    <source>
        <dbReference type="ARBA" id="ARBA00004477"/>
    </source>
</evidence>
<keyword evidence="5 9" id="KW-0812">Transmembrane</keyword>
<feature type="transmembrane region" description="Helical" evidence="9">
    <location>
        <begin position="59"/>
        <end position="79"/>
    </location>
</feature>
<dbReference type="InterPro" id="IPR009600">
    <property type="entry name" value="PIG-U"/>
</dbReference>
<organism evidence="10 11">
    <name type="scientific">Ditylenchus dipsaci</name>
    <dbReference type="NCBI Taxonomy" id="166011"/>
    <lineage>
        <taxon>Eukaryota</taxon>
        <taxon>Metazoa</taxon>
        <taxon>Ecdysozoa</taxon>
        <taxon>Nematoda</taxon>
        <taxon>Chromadorea</taxon>
        <taxon>Rhabditida</taxon>
        <taxon>Tylenchina</taxon>
        <taxon>Tylenchomorpha</taxon>
        <taxon>Sphaerularioidea</taxon>
        <taxon>Anguinidae</taxon>
        <taxon>Anguininae</taxon>
        <taxon>Ditylenchus</taxon>
    </lineage>
</organism>
<keyword evidence="6" id="KW-0256">Endoplasmic reticulum</keyword>
<keyword evidence="10" id="KW-1185">Reference proteome</keyword>
<evidence type="ECO:0000256" key="8">
    <source>
        <dbReference type="ARBA" id="ARBA00023136"/>
    </source>
</evidence>
<feature type="transmembrane region" description="Helical" evidence="9">
    <location>
        <begin position="85"/>
        <end position="112"/>
    </location>
</feature>
<comment type="subcellular location">
    <subcellularLocation>
        <location evidence="1">Endoplasmic reticulum membrane</location>
        <topology evidence="1">Multi-pass membrane protein</topology>
    </subcellularLocation>
</comment>
<accession>A0A915DYB6</accession>
<sequence>MLDSSQLVKYSEYPGSCLPALCYQRPYYPVDFLVSVGQPAQPYYAILLTAVAVRFSNRLWAVCLTSMFSFTILYGVNFAMVKDPWLLFSSTIGFFLRVPDLTPNVGIFWYFFIQIFEHYRLLFLFVFQLNILIYLIPLAATLRWVEEVEKPYLLGVSLLMFVAIFSSYPSYAETALYLPFIAAFFELHKFIRYGLVLGSTLVASLILTPIMWRMWVDTGTGNANFFFAIGWVFSIAQIFIFADLVSAYLRLNLIRNCCEPGTKITDQKVAEIEEKIQSIKLISASPF</sequence>
<evidence type="ECO:0000256" key="2">
    <source>
        <dbReference type="ARBA" id="ARBA00004687"/>
    </source>
</evidence>
<evidence type="ECO:0000256" key="7">
    <source>
        <dbReference type="ARBA" id="ARBA00022989"/>
    </source>
</evidence>
<evidence type="ECO:0000256" key="5">
    <source>
        <dbReference type="ARBA" id="ARBA00022692"/>
    </source>
</evidence>
<evidence type="ECO:0000313" key="10">
    <source>
        <dbReference type="Proteomes" id="UP000887574"/>
    </source>
</evidence>
<dbReference type="WBParaSite" id="jg24751">
    <property type="protein sequence ID" value="jg24751"/>
    <property type="gene ID" value="jg24751"/>
</dbReference>
<evidence type="ECO:0000256" key="9">
    <source>
        <dbReference type="SAM" id="Phobius"/>
    </source>
</evidence>
<protein>
    <submittedName>
        <fullName evidence="11">Uncharacterized protein</fullName>
    </submittedName>
</protein>
<dbReference type="AlphaFoldDB" id="A0A915DYB6"/>
<keyword evidence="7 9" id="KW-1133">Transmembrane helix</keyword>
<dbReference type="Proteomes" id="UP000887574">
    <property type="component" value="Unplaced"/>
</dbReference>
<dbReference type="GO" id="GO:0016255">
    <property type="term" value="P:attachment of GPI anchor to protein"/>
    <property type="evidence" value="ECO:0007669"/>
    <property type="project" value="InterPro"/>
</dbReference>
<feature type="transmembrane region" description="Helical" evidence="9">
    <location>
        <begin position="119"/>
        <end position="140"/>
    </location>
</feature>
<reference evidence="11" key="1">
    <citation type="submission" date="2022-11" db="UniProtKB">
        <authorList>
            <consortium name="WormBaseParasite"/>
        </authorList>
    </citation>
    <scope>IDENTIFICATION</scope>
</reference>
<dbReference type="GO" id="GO:0042765">
    <property type="term" value="C:GPI-anchor transamidase complex"/>
    <property type="evidence" value="ECO:0007669"/>
    <property type="project" value="InterPro"/>
</dbReference>
<dbReference type="Pfam" id="PF06728">
    <property type="entry name" value="PIG-U"/>
    <property type="match status" value="1"/>
</dbReference>
<evidence type="ECO:0000313" key="11">
    <source>
        <dbReference type="WBParaSite" id="jg24751"/>
    </source>
</evidence>
<dbReference type="PANTHER" id="PTHR13121">
    <property type="entry name" value="GPI TRANSAMIDASE COMPONENT PIG-U"/>
    <property type="match status" value="1"/>
</dbReference>